<dbReference type="EMBL" id="JBBMQO010000003">
    <property type="protein sequence ID" value="MEM5501340.1"/>
    <property type="molecule type" value="Genomic_DNA"/>
</dbReference>
<proteinExistence type="predicted"/>
<evidence type="ECO:0000313" key="3">
    <source>
        <dbReference type="Proteomes" id="UP001477870"/>
    </source>
</evidence>
<dbReference type="InterPro" id="IPR036425">
    <property type="entry name" value="MoaB/Mog-like_dom_sf"/>
</dbReference>
<reference evidence="2 3" key="1">
    <citation type="submission" date="2024-03" db="EMBL/GenBank/DDBJ databases">
        <title>Community enrichment and isolation of bacterial strains for fucoidan degradation.</title>
        <authorList>
            <person name="Sichert A."/>
        </authorList>
    </citation>
    <scope>NUCLEOTIDE SEQUENCE [LARGE SCALE GENOMIC DNA]</scope>
    <source>
        <strain evidence="2 3">AS62</strain>
    </source>
</reference>
<dbReference type="PANTHER" id="PTHR13939:SF0">
    <property type="entry name" value="NMN AMIDOHYDROLASE-LIKE PROTEIN YFAY"/>
    <property type="match status" value="1"/>
</dbReference>
<name>A0ABU9T5E1_9HYPH</name>
<dbReference type="Pfam" id="PF00994">
    <property type="entry name" value="MoCF_biosynth"/>
    <property type="match status" value="1"/>
</dbReference>
<dbReference type="InterPro" id="IPR001453">
    <property type="entry name" value="MoaB/Mog_dom"/>
</dbReference>
<dbReference type="Proteomes" id="UP001477870">
    <property type="component" value="Unassembled WGS sequence"/>
</dbReference>
<evidence type="ECO:0000313" key="2">
    <source>
        <dbReference type="EMBL" id="MEM5501340.1"/>
    </source>
</evidence>
<feature type="domain" description="MoaB/Mog" evidence="1">
    <location>
        <begin position="15"/>
        <end position="178"/>
    </location>
</feature>
<dbReference type="Pfam" id="PF24102">
    <property type="entry name" value="FLAD1_M"/>
    <property type="match status" value="1"/>
</dbReference>
<protein>
    <submittedName>
        <fullName evidence="2">Molybdopterin-binding protein</fullName>
    </submittedName>
</protein>
<dbReference type="InterPro" id="IPR056596">
    <property type="entry name" value="FLAD1_M"/>
</dbReference>
<dbReference type="InterPro" id="IPR050101">
    <property type="entry name" value="CinA"/>
</dbReference>
<dbReference type="PANTHER" id="PTHR13939">
    <property type="entry name" value="NICOTINAMIDE-NUCLEOTIDE AMIDOHYDROLASE PNCC"/>
    <property type="match status" value="1"/>
</dbReference>
<comment type="caution">
    <text evidence="2">The sequence shown here is derived from an EMBL/GenBank/DDBJ whole genome shotgun (WGS) entry which is preliminary data.</text>
</comment>
<sequence>MTKENDENFDVVSAAMVVIGDEILSGRTRDTNAGHLASIMTAIGIDLKEVRFVSDNQDAIIEAVNQLRERNTYVFTSGGIGPTHDDITADAIAAAFGLPCDYDDQALKILAEHYKNRGIEFTESRKRMARMPEGAHHIDNPISKAPGFVVGNVHVMAGVPSIFQAMLDHVVHSLRTGRKLLSKSVLSDLGEGTIGAPLGEVQKNHPDTVIGSYPRYEDGNFSTELVVRSANEASLDSALEDIKIMLSKLQNA</sequence>
<dbReference type="Gene3D" id="3.40.980.10">
    <property type="entry name" value="MoaB/Mog-like domain"/>
    <property type="match status" value="1"/>
</dbReference>
<organism evidence="2 3">
    <name type="scientific">Ahrensia kielensis</name>
    <dbReference type="NCBI Taxonomy" id="76980"/>
    <lineage>
        <taxon>Bacteria</taxon>
        <taxon>Pseudomonadati</taxon>
        <taxon>Pseudomonadota</taxon>
        <taxon>Alphaproteobacteria</taxon>
        <taxon>Hyphomicrobiales</taxon>
        <taxon>Ahrensiaceae</taxon>
        <taxon>Ahrensia</taxon>
    </lineage>
</organism>
<keyword evidence="3" id="KW-1185">Reference proteome</keyword>
<dbReference type="SMART" id="SM00852">
    <property type="entry name" value="MoCF_biosynth"/>
    <property type="match status" value="1"/>
</dbReference>
<dbReference type="RefSeq" id="WP_342847860.1">
    <property type="nucleotide sequence ID" value="NZ_JBBMQO010000003.1"/>
</dbReference>
<dbReference type="SUPFAM" id="SSF53218">
    <property type="entry name" value="Molybdenum cofactor biosynthesis proteins"/>
    <property type="match status" value="1"/>
</dbReference>
<dbReference type="CDD" id="cd00885">
    <property type="entry name" value="cinA"/>
    <property type="match status" value="1"/>
</dbReference>
<accession>A0ABU9T5E1</accession>
<gene>
    <name evidence="2" type="ORF">WNY59_07020</name>
</gene>
<evidence type="ECO:0000259" key="1">
    <source>
        <dbReference type="SMART" id="SM00852"/>
    </source>
</evidence>